<accession>A0ABP8FYA1</accession>
<sequence>MHQKLLYIIAITLLFAFSARTVANIKVNFIDKKVLLEQTESDEDNEKDISKEKPEPITYHSAPTRWRALVTAKVTFLNFNEHPATAKHFFAVPTPPPWLS</sequence>
<protein>
    <recommendedName>
        <fullName evidence="3">Secreted protein</fullName>
    </recommendedName>
</protein>
<reference evidence="2" key="1">
    <citation type="journal article" date="2019" name="Int. J. Syst. Evol. Microbiol.">
        <title>The Global Catalogue of Microorganisms (GCM) 10K type strain sequencing project: providing services to taxonomists for standard genome sequencing and annotation.</title>
        <authorList>
            <consortium name="The Broad Institute Genomics Platform"/>
            <consortium name="The Broad Institute Genome Sequencing Center for Infectious Disease"/>
            <person name="Wu L."/>
            <person name="Ma J."/>
        </authorList>
    </citation>
    <scope>NUCLEOTIDE SEQUENCE [LARGE SCALE GENOMIC DNA]</scope>
    <source>
        <strain evidence="2">JCM 17705</strain>
    </source>
</reference>
<evidence type="ECO:0008006" key="3">
    <source>
        <dbReference type="Google" id="ProtNLM"/>
    </source>
</evidence>
<organism evidence="1 2">
    <name type="scientific">Mucilaginibacter gynuensis</name>
    <dbReference type="NCBI Taxonomy" id="1302236"/>
    <lineage>
        <taxon>Bacteria</taxon>
        <taxon>Pseudomonadati</taxon>
        <taxon>Bacteroidota</taxon>
        <taxon>Sphingobacteriia</taxon>
        <taxon>Sphingobacteriales</taxon>
        <taxon>Sphingobacteriaceae</taxon>
        <taxon>Mucilaginibacter</taxon>
    </lineage>
</organism>
<dbReference type="EMBL" id="BAABFT010000002">
    <property type="protein sequence ID" value="GAA4313502.1"/>
    <property type="molecule type" value="Genomic_DNA"/>
</dbReference>
<evidence type="ECO:0000313" key="1">
    <source>
        <dbReference type="EMBL" id="GAA4313502.1"/>
    </source>
</evidence>
<dbReference type="Proteomes" id="UP001500582">
    <property type="component" value="Unassembled WGS sequence"/>
</dbReference>
<name>A0ABP8FYA1_9SPHI</name>
<dbReference type="RefSeq" id="WP_345209838.1">
    <property type="nucleotide sequence ID" value="NZ_BAABFT010000002.1"/>
</dbReference>
<gene>
    <name evidence="1" type="ORF">GCM10023149_09290</name>
</gene>
<comment type="caution">
    <text evidence="1">The sequence shown here is derived from an EMBL/GenBank/DDBJ whole genome shotgun (WGS) entry which is preliminary data.</text>
</comment>
<evidence type="ECO:0000313" key="2">
    <source>
        <dbReference type="Proteomes" id="UP001500582"/>
    </source>
</evidence>
<proteinExistence type="predicted"/>
<keyword evidence="2" id="KW-1185">Reference proteome</keyword>